<evidence type="ECO:0000313" key="2">
    <source>
        <dbReference type="Proteomes" id="UP000823941"/>
    </source>
</evidence>
<gene>
    <name evidence="1" type="ORF">JYU34_014901</name>
</gene>
<evidence type="ECO:0000313" key="1">
    <source>
        <dbReference type="EMBL" id="KAG7300607.1"/>
    </source>
</evidence>
<protein>
    <submittedName>
        <fullName evidence="1">Uncharacterized protein</fullName>
    </submittedName>
</protein>
<dbReference type="SUPFAM" id="SSF51905">
    <property type="entry name" value="FAD/NAD(P)-binding domain"/>
    <property type="match status" value="1"/>
</dbReference>
<reference evidence="1 2" key="1">
    <citation type="submission" date="2021-06" db="EMBL/GenBank/DDBJ databases">
        <title>A haploid diamondback moth (Plutella xylostella L.) genome assembly resolves 31 chromosomes and identifies a diamide resistance mutation.</title>
        <authorList>
            <person name="Ward C.M."/>
            <person name="Perry K.D."/>
            <person name="Baker G."/>
            <person name="Powis K."/>
            <person name="Heckel D.G."/>
            <person name="Baxter S.W."/>
        </authorList>
    </citation>
    <scope>NUCLEOTIDE SEQUENCE [LARGE SCALE GENOMIC DNA]</scope>
    <source>
        <strain evidence="1 2">LV</strain>
        <tissue evidence="1">Single pupa</tissue>
    </source>
</reference>
<dbReference type="PANTHER" id="PTHR15192">
    <property type="entry name" value="PROTEIN CBG05349"/>
    <property type="match status" value="1"/>
</dbReference>
<dbReference type="InterPro" id="IPR036188">
    <property type="entry name" value="FAD/NAD-bd_sf"/>
</dbReference>
<dbReference type="Proteomes" id="UP000823941">
    <property type="component" value="Chromosome 20"/>
</dbReference>
<proteinExistence type="predicted"/>
<comment type="caution">
    <text evidence="1">The sequence shown here is derived from an EMBL/GenBank/DDBJ whole genome shotgun (WGS) entry which is preliminary data.</text>
</comment>
<organism evidence="1 2">
    <name type="scientific">Plutella xylostella</name>
    <name type="common">Diamondback moth</name>
    <name type="synonym">Plutella maculipennis</name>
    <dbReference type="NCBI Taxonomy" id="51655"/>
    <lineage>
        <taxon>Eukaryota</taxon>
        <taxon>Metazoa</taxon>
        <taxon>Ecdysozoa</taxon>
        <taxon>Arthropoda</taxon>
        <taxon>Hexapoda</taxon>
        <taxon>Insecta</taxon>
        <taxon>Pterygota</taxon>
        <taxon>Neoptera</taxon>
        <taxon>Endopterygota</taxon>
        <taxon>Lepidoptera</taxon>
        <taxon>Glossata</taxon>
        <taxon>Ditrysia</taxon>
        <taxon>Yponomeutoidea</taxon>
        <taxon>Plutellidae</taxon>
        <taxon>Plutella</taxon>
    </lineage>
</organism>
<sequence>MRDSMKPCHHTVSEDVVYKEVVVIGNGPSGMVTSFMLAGNEPYLKTPIPEDLPIDEMLRARLSHVPAGQSLYEEDLLALAEGLEGRSQNPLPLLMDTLLRPCADMGIPADPLIEWRFDVEKKIEHIVLGRGPPGGAWHTFPPSVLTLSPGAWLSLPPRGPPAEERLPARAVAQYCVDYVNECHLQRYFRSGVLVTAVEAAARAPGPPCVSAACPLNANWTVSGYDKSSGRPFRYSCSRVVVACGGSDRANSLPRAPPRALHQLSDVQRGVAALKCNMDEDPSFQPTVLVIGSGVSAADAVCLSRSHGAVVALAHRDPAPALAALSPRLYPEHSEVYKMMCDGTAGTYKNYIPLPEHVILKVKPAADKRELTLKPEDADLTEALKPKTVRLLNIVTNEIVVLTVHLIAVLIGSKPDLFFLQPNFDLDCINIDRGCPKCSENKKPKMEEDTQTQCFLKNHWHYLKSVLGQSIQSCKSRYLSGEINGNDTKCIVEECSPNNNEDDSCTCNKLVSKLDANGSVKTVIDKECKCQIIPYRKTPKSKCQCQDDNPYSGGIGFGVDPKKPVDCRSNPIAVDRGTHEMLNAPKGMYALGPLTGDNFIRFIPGGALAIVADIQKARKLSPE</sequence>
<name>A0ABQ7Q5T4_PLUXY</name>
<dbReference type="EMBL" id="JAHIBW010000020">
    <property type="protein sequence ID" value="KAG7300607.1"/>
    <property type="molecule type" value="Genomic_DNA"/>
</dbReference>
<keyword evidence="2" id="KW-1185">Reference proteome</keyword>
<dbReference type="InterPro" id="IPR029731">
    <property type="entry name" value="OSGIN1/2"/>
</dbReference>
<dbReference type="Gene3D" id="3.50.50.60">
    <property type="entry name" value="FAD/NAD(P)-binding domain"/>
    <property type="match status" value="1"/>
</dbReference>
<dbReference type="PANTHER" id="PTHR15192:SF8">
    <property type="entry name" value="FAD_NAD(P)-BINDING DOMAIN-CONTAINING PROTEIN"/>
    <property type="match status" value="1"/>
</dbReference>
<accession>A0ABQ7Q5T4</accession>